<keyword evidence="2" id="KW-1185">Reference proteome</keyword>
<dbReference type="Proteomes" id="UP000054477">
    <property type="component" value="Unassembled WGS sequence"/>
</dbReference>
<dbReference type="HOGENOM" id="CLU_063924_0_0_1"/>
<evidence type="ECO:0000313" key="1">
    <source>
        <dbReference type="EMBL" id="KIJ90291.1"/>
    </source>
</evidence>
<dbReference type="AlphaFoldDB" id="A0A0C9WY14"/>
<dbReference type="EMBL" id="KN839224">
    <property type="protein sequence ID" value="KIJ90291.1"/>
    <property type="molecule type" value="Genomic_DNA"/>
</dbReference>
<accession>A0A0C9WY14</accession>
<name>A0A0C9WY14_9AGAR</name>
<reference evidence="2" key="2">
    <citation type="submission" date="2015-01" db="EMBL/GenBank/DDBJ databases">
        <title>Evolutionary Origins and Diversification of the Mycorrhizal Mutualists.</title>
        <authorList>
            <consortium name="DOE Joint Genome Institute"/>
            <consortium name="Mycorrhizal Genomics Consortium"/>
            <person name="Kohler A."/>
            <person name="Kuo A."/>
            <person name="Nagy L.G."/>
            <person name="Floudas D."/>
            <person name="Copeland A."/>
            <person name="Barry K.W."/>
            <person name="Cichocki N."/>
            <person name="Veneault-Fourrey C."/>
            <person name="LaButti K."/>
            <person name="Lindquist E.A."/>
            <person name="Lipzen A."/>
            <person name="Lundell T."/>
            <person name="Morin E."/>
            <person name="Murat C."/>
            <person name="Riley R."/>
            <person name="Ohm R."/>
            <person name="Sun H."/>
            <person name="Tunlid A."/>
            <person name="Henrissat B."/>
            <person name="Grigoriev I.V."/>
            <person name="Hibbett D.S."/>
            <person name="Martin F."/>
        </authorList>
    </citation>
    <scope>NUCLEOTIDE SEQUENCE [LARGE SCALE GENOMIC DNA]</scope>
    <source>
        <strain evidence="2">LaAM-08-1</strain>
    </source>
</reference>
<dbReference type="OrthoDB" id="3070940at2759"/>
<feature type="non-terminal residue" evidence="1">
    <location>
        <position position="1"/>
    </location>
</feature>
<sequence>MLAELKRSTSIEIGDNLPGLEDSDKRQQLKLSDAFSHLVVGEHEIVAVTTRIADKVWNVLITKNYSRDDNDTFPTTPYLEIMSPSKPDDLKGQSAFEYMRSYTSNPDKKPPSLSTHLWIMSNVLSRGGQSNQNCPSLPELTTHLSRYITARSYKKMERRFNNKILSAPYFKSLAEVVMHQSTFHSERNIGGNRDQMELENDKLFLEDFIVTLAKEHNNFIDLDIPNILKLATNLSPENKTPELYTKETSEEFHRLLLYLLQNFQAALDHRRHKRMATTEGTSAKDRDLTTIFSENIRKVHMYGYGLLRLSRGRAFQLHL</sequence>
<protein>
    <submittedName>
        <fullName evidence="1">Uncharacterized protein</fullName>
    </submittedName>
</protein>
<evidence type="ECO:0000313" key="2">
    <source>
        <dbReference type="Proteomes" id="UP000054477"/>
    </source>
</evidence>
<organism evidence="1 2">
    <name type="scientific">Laccaria amethystina LaAM-08-1</name>
    <dbReference type="NCBI Taxonomy" id="1095629"/>
    <lineage>
        <taxon>Eukaryota</taxon>
        <taxon>Fungi</taxon>
        <taxon>Dikarya</taxon>
        <taxon>Basidiomycota</taxon>
        <taxon>Agaricomycotina</taxon>
        <taxon>Agaricomycetes</taxon>
        <taxon>Agaricomycetidae</taxon>
        <taxon>Agaricales</taxon>
        <taxon>Agaricineae</taxon>
        <taxon>Hydnangiaceae</taxon>
        <taxon>Laccaria</taxon>
    </lineage>
</organism>
<proteinExistence type="predicted"/>
<gene>
    <name evidence="1" type="ORF">K443DRAFT_116785</name>
</gene>
<reference evidence="1 2" key="1">
    <citation type="submission" date="2014-04" db="EMBL/GenBank/DDBJ databases">
        <authorList>
            <consortium name="DOE Joint Genome Institute"/>
            <person name="Kuo A."/>
            <person name="Kohler A."/>
            <person name="Nagy L.G."/>
            <person name="Floudas D."/>
            <person name="Copeland A."/>
            <person name="Barry K.W."/>
            <person name="Cichocki N."/>
            <person name="Veneault-Fourrey C."/>
            <person name="LaButti K."/>
            <person name="Lindquist E.A."/>
            <person name="Lipzen A."/>
            <person name="Lundell T."/>
            <person name="Morin E."/>
            <person name="Murat C."/>
            <person name="Sun H."/>
            <person name="Tunlid A."/>
            <person name="Henrissat B."/>
            <person name="Grigoriev I.V."/>
            <person name="Hibbett D.S."/>
            <person name="Martin F."/>
            <person name="Nordberg H.P."/>
            <person name="Cantor M.N."/>
            <person name="Hua S.X."/>
        </authorList>
    </citation>
    <scope>NUCLEOTIDE SEQUENCE [LARGE SCALE GENOMIC DNA]</scope>
    <source>
        <strain evidence="1 2">LaAM-08-1</strain>
    </source>
</reference>